<accession>T1EGM6</accession>
<dbReference type="Pfam" id="PF00757">
    <property type="entry name" value="Furin-like"/>
    <property type="match status" value="1"/>
</dbReference>
<dbReference type="InterPro" id="IPR006212">
    <property type="entry name" value="Furin_repeat"/>
</dbReference>
<dbReference type="HOGENOM" id="CLU_003384_5_1_1"/>
<evidence type="ECO:0000256" key="13">
    <source>
        <dbReference type="ARBA" id="ARBA00023180"/>
    </source>
</evidence>
<dbReference type="EMBL" id="AMQM01004190">
    <property type="status" value="NOT_ANNOTATED_CDS"/>
    <property type="molecule type" value="Genomic_DNA"/>
</dbReference>
<evidence type="ECO:0000259" key="17">
    <source>
        <dbReference type="PROSITE" id="PS50011"/>
    </source>
</evidence>
<dbReference type="GO" id="GO:0009925">
    <property type="term" value="C:basal plasma membrane"/>
    <property type="evidence" value="ECO:0000318"/>
    <property type="project" value="GO_Central"/>
</dbReference>
<evidence type="ECO:0000256" key="16">
    <source>
        <dbReference type="SAM" id="Phobius"/>
    </source>
</evidence>
<dbReference type="PROSITE" id="PS00107">
    <property type="entry name" value="PROTEIN_KINASE_ATP"/>
    <property type="match status" value="1"/>
</dbReference>
<dbReference type="InterPro" id="IPR050122">
    <property type="entry name" value="RTK"/>
</dbReference>
<dbReference type="InterPro" id="IPR008266">
    <property type="entry name" value="Tyr_kinase_AS"/>
</dbReference>
<dbReference type="GO" id="GO:0004714">
    <property type="term" value="F:transmembrane receptor protein tyrosine kinase activity"/>
    <property type="evidence" value="ECO:0000318"/>
    <property type="project" value="GO_Central"/>
</dbReference>
<dbReference type="InterPro" id="IPR006211">
    <property type="entry name" value="Furin-like_Cys-rich_dom"/>
</dbReference>
<dbReference type="GO" id="GO:0050679">
    <property type="term" value="P:positive regulation of epithelial cell proliferation"/>
    <property type="evidence" value="ECO:0000318"/>
    <property type="project" value="GO_Central"/>
</dbReference>
<dbReference type="InterPro" id="IPR017441">
    <property type="entry name" value="Protein_kinase_ATP_BS"/>
</dbReference>
<keyword evidence="5 16" id="KW-0812">Transmembrane</keyword>
<dbReference type="PROSITE" id="PS50011">
    <property type="entry name" value="PROTEIN_KINASE_DOM"/>
    <property type="match status" value="1"/>
</dbReference>
<evidence type="ECO:0000313" key="18">
    <source>
        <dbReference type="EMBL" id="ESO04704.1"/>
    </source>
</evidence>
<dbReference type="Gene3D" id="2.10.220.10">
    <property type="entry name" value="Hormone Receptor, Insulin-like Growth Factor Receptor 1, Chain A, domain 2"/>
    <property type="match status" value="4"/>
</dbReference>
<dbReference type="Pfam" id="PF07714">
    <property type="entry name" value="PK_Tyr_Ser-Thr"/>
    <property type="match status" value="1"/>
</dbReference>
<dbReference type="GO" id="GO:0043066">
    <property type="term" value="P:negative regulation of apoptotic process"/>
    <property type="evidence" value="ECO:0000318"/>
    <property type="project" value="GO_Central"/>
</dbReference>
<feature type="transmembrane region" description="Helical" evidence="16">
    <location>
        <begin position="779"/>
        <end position="804"/>
    </location>
</feature>
<keyword evidence="7" id="KW-0418">Kinase</keyword>
<feature type="domain" description="Protein kinase" evidence="17">
    <location>
        <begin position="849"/>
        <end position="1118"/>
    </location>
</feature>
<keyword evidence="13" id="KW-0325">Glycoprotein</keyword>
<dbReference type="FunFam" id="2.10.220.10:FF:000024">
    <property type="entry name" value="Receptor protein-tyrosine kinase"/>
    <property type="match status" value="1"/>
</dbReference>
<dbReference type="GO" id="GO:0005524">
    <property type="term" value="F:ATP binding"/>
    <property type="evidence" value="ECO:0007669"/>
    <property type="project" value="UniProtKB-UniRule"/>
</dbReference>
<dbReference type="InParanoid" id="T1EGM6"/>
<evidence type="ECO:0000256" key="6">
    <source>
        <dbReference type="ARBA" id="ARBA00022741"/>
    </source>
</evidence>
<evidence type="ECO:0000256" key="12">
    <source>
        <dbReference type="ARBA" id="ARBA00023170"/>
    </source>
</evidence>
<feature type="binding site" evidence="15">
    <location>
        <position position="882"/>
    </location>
    <ligand>
        <name>ATP</name>
        <dbReference type="ChEBI" id="CHEBI:30616"/>
    </ligand>
</feature>
<dbReference type="FunFam" id="3.80.20.20:FF:000021">
    <property type="entry name" value="Receptor protein-tyrosine kinase"/>
    <property type="match status" value="1"/>
</dbReference>
<keyword evidence="4" id="KW-0808">Transferase</keyword>
<dbReference type="EnsemblMetazoa" id="HelroT119222">
    <property type="protein sequence ID" value="HelroP119222"/>
    <property type="gene ID" value="HelroG119222"/>
</dbReference>
<dbReference type="GO" id="GO:0043235">
    <property type="term" value="C:receptor complex"/>
    <property type="evidence" value="ECO:0000318"/>
    <property type="project" value="GO_Central"/>
</dbReference>
<organism evidence="19 20">
    <name type="scientific">Helobdella robusta</name>
    <name type="common">Californian leech</name>
    <dbReference type="NCBI Taxonomy" id="6412"/>
    <lineage>
        <taxon>Eukaryota</taxon>
        <taxon>Metazoa</taxon>
        <taxon>Spiralia</taxon>
        <taxon>Lophotrochozoa</taxon>
        <taxon>Annelida</taxon>
        <taxon>Clitellata</taxon>
        <taxon>Hirudinea</taxon>
        <taxon>Rhynchobdellida</taxon>
        <taxon>Glossiphoniidae</taxon>
        <taxon>Helobdella</taxon>
    </lineage>
</organism>
<dbReference type="GeneID" id="20195726"/>
<keyword evidence="9 16" id="KW-1133">Transmembrane helix</keyword>
<dbReference type="SMART" id="SM00261">
    <property type="entry name" value="FU"/>
    <property type="match status" value="6"/>
</dbReference>
<dbReference type="STRING" id="6412.T1EGM6"/>
<evidence type="ECO:0000256" key="3">
    <source>
        <dbReference type="ARBA" id="ARBA00022553"/>
    </source>
</evidence>
<comment type="catalytic activity">
    <reaction evidence="14">
        <text>L-tyrosyl-[protein] + ATP = O-phospho-L-tyrosyl-[protein] + ADP + H(+)</text>
        <dbReference type="Rhea" id="RHEA:10596"/>
        <dbReference type="Rhea" id="RHEA-COMP:10136"/>
        <dbReference type="Rhea" id="RHEA-COMP:20101"/>
        <dbReference type="ChEBI" id="CHEBI:15378"/>
        <dbReference type="ChEBI" id="CHEBI:30616"/>
        <dbReference type="ChEBI" id="CHEBI:46858"/>
        <dbReference type="ChEBI" id="CHEBI:61978"/>
        <dbReference type="ChEBI" id="CHEBI:456216"/>
        <dbReference type="EC" id="2.7.10.1"/>
    </reaction>
</comment>
<dbReference type="Pfam" id="PF01030">
    <property type="entry name" value="Recep_L_domain"/>
    <property type="match status" value="2"/>
</dbReference>
<dbReference type="OMA" id="ACMNQEA"/>
<evidence type="ECO:0000313" key="19">
    <source>
        <dbReference type="EnsemblMetazoa" id="HelroP119222"/>
    </source>
</evidence>
<protein>
    <recommendedName>
        <fullName evidence="2">receptor protein-tyrosine kinase</fullName>
        <ecNumber evidence="2">2.7.10.1</ecNumber>
    </recommendedName>
</protein>
<dbReference type="InterPro" id="IPR020635">
    <property type="entry name" value="Tyr_kinase_cat_dom"/>
</dbReference>
<evidence type="ECO:0000256" key="8">
    <source>
        <dbReference type="ARBA" id="ARBA00022840"/>
    </source>
</evidence>
<dbReference type="GO" id="GO:0007173">
    <property type="term" value="P:epidermal growth factor receptor signaling pathway"/>
    <property type="evidence" value="ECO:0000318"/>
    <property type="project" value="GO_Central"/>
</dbReference>
<gene>
    <name evidence="19" type="primary">20195726</name>
    <name evidence="18" type="ORF">HELRODRAFT_119222</name>
</gene>
<dbReference type="EMBL" id="KB096457">
    <property type="protein sequence ID" value="ESO04704.1"/>
    <property type="molecule type" value="Genomic_DNA"/>
</dbReference>
<dbReference type="InterPro" id="IPR001245">
    <property type="entry name" value="Ser-Thr/Tyr_kinase_cat_dom"/>
</dbReference>
<dbReference type="Proteomes" id="UP000015101">
    <property type="component" value="Unassembled WGS sequence"/>
</dbReference>
<keyword evidence="6 15" id="KW-0547">Nucleotide-binding</keyword>
<sequence>CPGTTYRHAYEAHHKNYYEFLKQRYTNCNIVDGNLEINFLVKRQDGYQEDEEAGFDLGFLKDIKEVTGYVMIQYNEIFHLNLSSLLLIRGQQLCNCFVVSVSSFVNNCSLFIPVIIMAHLSFSNCPEISRGDVMIYNNGALRFVDTVNWVDVLSDGSSRVFMSRNNAICELGCHPSCECHPSCADLTGQPYCWGPGPEMCHRLTKVHCECDNRCEPNSTVRCCSKECAAGCSGSSRKCLACKNFYNDGVCEENCPVQHIYDSPQYKTLENPKHKYAYGSTCVKPCPNHLLMDKQACVKHCAANSMIVGDSCVECGSDGQKPCLVEGVAVNASSFIGCQVVDGNLMFDDFTWNGDVYLNLCHKLFLSHVSEEWKYLESVEEVTGFVRMHFRTSNYESLSFLKNLKTIRGVFLDELGHSLGIAATNFTSLGLDSLTAIKYGNVKISRNKKMCYVQSINWSAILKSPDDQRVIIGNNNNNCESEGKLCHPECSDDGCWGPGDHQCISCRNFKFQNKCVLSCQSIPLAYASSNTTCSLCHEQCLDTCDGPGAENCTTCRFVRDRDTCTTSCPKTKYTDKNNHCQNCHKNCGEYGCTGPLNNIGANACNSCDLVSFEKVGDSLNATSCMPITKMCATGLYRTILIDYPSNHSLHRKQGCKPCHPECLACWDYGTSTSYCHPCKHFKEEDKCVSSSIKRKNVEDYDERSCLPCHTSCLTCYGPDPHQCYTCKHYIVYHDYQNKELGFNCSENCPANLPHKLARDVNGMKITECVEDDYASKTGRILAIVLPICILTVIAIVAISLGVVAYKKSKAKTKIAMAAVNLLNGIEDMPLNPSGLRPNMSRLNIISESELRLGEKIGQGAFGSVFKGVWTPSKKNVRVYVAIKILHETWSNTDVRQPDYLSEVEIMCNVKNEYCVQILAVCLASKTMIVTQLMPYGCMLDFIRDNQNNLGSKVLLNWARQIASGMAYLEEVRIVHRDLAARNVLVQNDNHVRITDFGLSKLLDAGTNIYYSKGGKIPIKWLALESLRHKKFTHSSDVWSFGVTLWEMFTFGDSPYENVKSENMVEVLEKGDRLAQPTICTIDVYMVMIKCWLVDADSRPTFSSLVETFSHMAEDPTRFLFI</sequence>
<dbReference type="Gene3D" id="3.80.20.20">
    <property type="entry name" value="Receptor L-domain"/>
    <property type="match status" value="2"/>
</dbReference>
<dbReference type="GO" id="GO:0043410">
    <property type="term" value="P:positive regulation of MAPK cascade"/>
    <property type="evidence" value="ECO:0000318"/>
    <property type="project" value="GO_Central"/>
</dbReference>
<evidence type="ECO:0000256" key="2">
    <source>
        <dbReference type="ARBA" id="ARBA00011902"/>
    </source>
</evidence>
<dbReference type="CTD" id="20195726"/>
<dbReference type="GO" id="GO:0005886">
    <property type="term" value="C:plasma membrane"/>
    <property type="evidence" value="ECO:0000318"/>
    <property type="project" value="GO_Central"/>
</dbReference>
<keyword evidence="3" id="KW-0597">Phosphoprotein</keyword>
<dbReference type="InterPro" id="IPR011009">
    <property type="entry name" value="Kinase-like_dom_sf"/>
</dbReference>
<dbReference type="OrthoDB" id="6219513at2759"/>
<evidence type="ECO:0000256" key="10">
    <source>
        <dbReference type="ARBA" id="ARBA00023136"/>
    </source>
</evidence>
<evidence type="ECO:0000256" key="7">
    <source>
        <dbReference type="ARBA" id="ARBA00022777"/>
    </source>
</evidence>
<dbReference type="InterPro" id="IPR000494">
    <property type="entry name" value="Rcpt_L-dom"/>
</dbReference>
<dbReference type="PRINTS" id="PR00109">
    <property type="entry name" value="TYRKINASE"/>
</dbReference>
<keyword evidence="10 16" id="KW-0472">Membrane</keyword>
<dbReference type="SUPFAM" id="SSF57184">
    <property type="entry name" value="Growth factor receptor domain"/>
    <property type="match status" value="3"/>
</dbReference>
<reference evidence="19" key="3">
    <citation type="submission" date="2015-06" db="UniProtKB">
        <authorList>
            <consortium name="EnsemblMetazoa"/>
        </authorList>
    </citation>
    <scope>IDENTIFICATION</scope>
</reference>
<dbReference type="Pfam" id="PF14843">
    <property type="entry name" value="GF_recep_IV"/>
    <property type="match status" value="2"/>
</dbReference>
<evidence type="ECO:0000256" key="9">
    <source>
        <dbReference type="ARBA" id="ARBA00022989"/>
    </source>
</evidence>
<reference evidence="18 20" key="2">
    <citation type="journal article" date="2013" name="Nature">
        <title>Insights into bilaterian evolution from three spiralian genomes.</title>
        <authorList>
            <person name="Simakov O."/>
            <person name="Marletaz F."/>
            <person name="Cho S.J."/>
            <person name="Edsinger-Gonzales E."/>
            <person name="Havlak P."/>
            <person name="Hellsten U."/>
            <person name="Kuo D.H."/>
            <person name="Larsson T."/>
            <person name="Lv J."/>
            <person name="Arendt D."/>
            <person name="Savage R."/>
            <person name="Osoegawa K."/>
            <person name="de Jong P."/>
            <person name="Grimwood J."/>
            <person name="Chapman J.A."/>
            <person name="Shapiro H."/>
            <person name="Aerts A."/>
            <person name="Otillar R.P."/>
            <person name="Terry A.Y."/>
            <person name="Boore J.L."/>
            <person name="Grigoriev I.V."/>
            <person name="Lindberg D.R."/>
            <person name="Seaver E.C."/>
            <person name="Weisblat D.A."/>
            <person name="Putnam N.H."/>
            <person name="Rokhsar D.S."/>
        </authorList>
    </citation>
    <scope>NUCLEOTIDE SEQUENCE</scope>
</reference>
<dbReference type="PANTHER" id="PTHR24416:SF566">
    <property type="entry name" value="EPIDERMAL GROWTH FACTOR RECEPTOR"/>
    <property type="match status" value="1"/>
</dbReference>
<dbReference type="InterPro" id="IPR036941">
    <property type="entry name" value="Rcpt_L-dom_sf"/>
</dbReference>
<dbReference type="PANTHER" id="PTHR24416">
    <property type="entry name" value="TYROSINE-PROTEIN KINASE RECEPTOR"/>
    <property type="match status" value="1"/>
</dbReference>
<dbReference type="Gene3D" id="1.10.510.10">
    <property type="entry name" value="Transferase(Phosphotransferase) domain 1"/>
    <property type="match status" value="1"/>
</dbReference>
<comment type="subcellular location">
    <subcellularLocation>
        <location evidence="1">Membrane</location>
        <topology evidence="1">Single-pass type I membrane protein</topology>
    </subcellularLocation>
</comment>
<dbReference type="FunFam" id="1.10.510.10:FF:000027">
    <property type="entry name" value="Receptor protein-tyrosine kinase"/>
    <property type="match status" value="1"/>
</dbReference>
<evidence type="ECO:0000256" key="11">
    <source>
        <dbReference type="ARBA" id="ARBA00023137"/>
    </source>
</evidence>
<dbReference type="PROSITE" id="PS00109">
    <property type="entry name" value="PROTEIN_KINASE_TYR"/>
    <property type="match status" value="1"/>
</dbReference>
<evidence type="ECO:0000256" key="15">
    <source>
        <dbReference type="PROSITE-ProRule" id="PRU10141"/>
    </source>
</evidence>
<dbReference type="FunCoup" id="T1EGM6">
    <property type="interactions" value="479"/>
</dbReference>
<dbReference type="Gene3D" id="3.30.200.20">
    <property type="entry name" value="Phosphorylase Kinase, domain 1"/>
    <property type="match status" value="1"/>
</dbReference>
<dbReference type="eggNOG" id="KOG1025">
    <property type="taxonomic scope" value="Eukaryota"/>
</dbReference>
<dbReference type="SMART" id="SM00219">
    <property type="entry name" value="TyrKc"/>
    <property type="match status" value="1"/>
</dbReference>
<dbReference type="EC" id="2.7.10.1" evidence="2"/>
<dbReference type="SUPFAM" id="SSF56112">
    <property type="entry name" value="Protein kinase-like (PK-like)"/>
    <property type="match status" value="1"/>
</dbReference>
<name>T1EGM6_HELRO</name>
<proteinExistence type="predicted"/>
<evidence type="ECO:0000313" key="20">
    <source>
        <dbReference type="Proteomes" id="UP000015101"/>
    </source>
</evidence>
<evidence type="ECO:0000256" key="4">
    <source>
        <dbReference type="ARBA" id="ARBA00022679"/>
    </source>
</evidence>
<dbReference type="KEGG" id="hro:HELRODRAFT_119222"/>
<reference evidence="20" key="1">
    <citation type="submission" date="2012-12" db="EMBL/GenBank/DDBJ databases">
        <authorList>
            <person name="Hellsten U."/>
            <person name="Grimwood J."/>
            <person name="Chapman J.A."/>
            <person name="Shapiro H."/>
            <person name="Aerts A."/>
            <person name="Otillar R.P."/>
            <person name="Terry A.Y."/>
            <person name="Boore J.L."/>
            <person name="Simakov O."/>
            <person name="Marletaz F."/>
            <person name="Cho S.-J."/>
            <person name="Edsinger-Gonzales E."/>
            <person name="Havlak P."/>
            <person name="Kuo D.-H."/>
            <person name="Larsson T."/>
            <person name="Lv J."/>
            <person name="Arendt D."/>
            <person name="Savage R."/>
            <person name="Osoegawa K."/>
            <person name="de Jong P."/>
            <person name="Lindberg D.R."/>
            <person name="Seaver E.C."/>
            <person name="Weisblat D.A."/>
            <person name="Putnam N.H."/>
            <person name="Grigoriev I.V."/>
            <person name="Rokhsar D.S."/>
        </authorList>
    </citation>
    <scope>NUCLEOTIDE SEQUENCE</scope>
</reference>
<dbReference type="CDD" id="cd00064">
    <property type="entry name" value="FU"/>
    <property type="match status" value="3"/>
</dbReference>
<evidence type="ECO:0000256" key="5">
    <source>
        <dbReference type="ARBA" id="ARBA00022692"/>
    </source>
</evidence>
<keyword evidence="20" id="KW-1185">Reference proteome</keyword>
<dbReference type="InterPro" id="IPR000719">
    <property type="entry name" value="Prot_kinase_dom"/>
</dbReference>
<evidence type="ECO:0000256" key="1">
    <source>
        <dbReference type="ARBA" id="ARBA00004479"/>
    </source>
</evidence>
<evidence type="ECO:0000256" key="14">
    <source>
        <dbReference type="ARBA" id="ARBA00051243"/>
    </source>
</evidence>
<dbReference type="GO" id="GO:0030182">
    <property type="term" value="P:neuron differentiation"/>
    <property type="evidence" value="ECO:0000318"/>
    <property type="project" value="GO_Central"/>
</dbReference>
<dbReference type="InterPro" id="IPR032778">
    <property type="entry name" value="GF_recep_IV"/>
</dbReference>
<dbReference type="SUPFAM" id="SSF52058">
    <property type="entry name" value="L domain-like"/>
    <property type="match status" value="2"/>
</dbReference>
<dbReference type="InterPro" id="IPR009030">
    <property type="entry name" value="Growth_fac_rcpt_cys_sf"/>
</dbReference>
<keyword evidence="12" id="KW-0675">Receptor</keyword>
<keyword evidence="8 15" id="KW-0067">ATP-binding</keyword>
<keyword evidence="11" id="KW-0829">Tyrosine-protein kinase</keyword>
<dbReference type="AlphaFoldDB" id="T1EGM6"/>
<dbReference type="RefSeq" id="XP_009017283.1">
    <property type="nucleotide sequence ID" value="XM_009019035.1"/>
</dbReference>